<evidence type="ECO:0000256" key="1">
    <source>
        <dbReference type="SAM" id="Phobius"/>
    </source>
</evidence>
<keyword evidence="1" id="KW-0472">Membrane</keyword>
<dbReference type="Proteomes" id="UP000886724">
    <property type="component" value="Unassembled WGS sequence"/>
</dbReference>
<reference evidence="3" key="1">
    <citation type="journal article" date="2021" name="PeerJ">
        <title>Extensive microbial diversity within the chicken gut microbiome revealed by metagenomics and culture.</title>
        <authorList>
            <person name="Gilroy R."/>
            <person name="Ravi A."/>
            <person name="Getino M."/>
            <person name="Pursley I."/>
            <person name="Horton D.L."/>
            <person name="Alikhan N.F."/>
            <person name="Baker D."/>
            <person name="Gharbi K."/>
            <person name="Hall N."/>
            <person name="Watson M."/>
            <person name="Adriaenssens E.M."/>
            <person name="Foster-Nyarko E."/>
            <person name="Jarju S."/>
            <person name="Secka A."/>
            <person name="Antonio M."/>
            <person name="Oren A."/>
            <person name="Chaudhuri R.R."/>
            <person name="La Ragione R."/>
            <person name="Hildebrand F."/>
            <person name="Pallen M.J."/>
        </authorList>
    </citation>
    <scope>NUCLEOTIDE SEQUENCE</scope>
    <source>
        <strain evidence="3">ChiGjej1B1-14440</strain>
    </source>
</reference>
<feature type="transmembrane region" description="Helical" evidence="1">
    <location>
        <begin position="12"/>
        <end position="30"/>
    </location>
</feature>
<keyword evidence="1" id="KW-0812">Transmembrane</keyword>
<accession>A0A9D1XMX5</accession>
<dbReference type="InterPro" id="IPR025711">
    <property type="entry name" value="PepSY"/>
</dbReference>
<organism evidence="3 4">
    <name type="scientific">Candidatus Erysipelatoclostridium merdavium</name>
    <dbReference type="NCBI Taxonomy" id="2838566"/>
    <lineage>
        <taxon>Bacteria</taxon>
        <taxon>Bacillati</taxon>
        <taxon>Bacillota</taxon>
        <taxon>Erysipelotrichia</taxon>
        <taxon>Erysipelotrichales</taxon>
        <taxon>Erysipelotrichales incertae sedis</taxon>
    </lineage>
</organism>
<feature type="domain" description="PepSY" evidence="2">
    <location>
        <begin position="40"/>
        <end position="97"/>
    </location>
</feature>
<evidence type="ECO:0000259" key="2">
    <source>
        <dbReference type="Pfam" id="PF03413"/>
    </source>
</evidence>
<keyword evidence="1" id="KW-1133">Transmembrane helix</keyword>
<evidence type="ECO:0000313" key="4">
    <source>
        <dbReference type="Proteomes" id="UP000886724"/>
    </source>
</evidence>
<sequence>MEKLLRYKKQVVILAVLLIVLIVFSGIYILNTTLNNINCSKSEAHMIALNHFPGSIISSEIEYDNLEIIYEIAIRDQNLEVIDVEVSAKTSEIIGYEYKE</sequence>
<gene>
    <name evidence="3" type="ORF">H9980_10075</name>
</gene>
<protein>
    <recommendedName>
        <fullName evidence="2">PepSY domain-containing protein</fullName>
    </recommendedName>
</protein>
<dbReference type="AlphaFoldDB" id="A0A9D1XMX5"/>
<dbReference type="Gene3D" id="3.10.450.40">
    <property type="match status" value="1"/>
</dbReference>
<name>A0A9D1XMX5_9FIRM</name>
<proteinExistence type="predicted"/>
<comment type="caution">
    <text evidence="3">The sequence shown here is derived from an EMBL/GenBank/DDBJ whole genome shotgun (WGS) entry which is preliminary data.</text>
</comment>
<dbReference type="EMBL" id="DXET01000227">
    <property type="protein sequence ID" value="HIX82299.1"/>
    <property type="molecule type" value="Genomic_DNA"/>
</dbReference>
<evidence type="ECO:0000313" key="3">
    <source>
        <dbReference type="EMBL" id="HIX82299.1"/>
    </source>
</evidence>
<reference evidence="3" key="2">
    <citation type="submission" date="2021-04" db="EMBL/GenBank/DDBJ databases">
        <authorList>
            <person name="Gilroy R."/>
        </authorList>
    </citation>
    <scope>NUCLEOTIDE SEQUENCE</scope>
    <source>
        <strain evidence="3">ChiGjej1B1-14440</strain>
    </source>
</reference>
<dbReference type="Pfam" id="PF03413">
    <property type="entry name" value="PepSY"/>
    <property type="match status" value="1"/>
</dbReference>